<proteinExistence type="predicted"/>
<evidence type="ECO:0000313" key="2">
    <source>
        <dbReference type="Proteomes" id="UP001338309"/>
    </source>
</evidence>
<dbReference type="EMBL" id="BTPD01000006">
    <property type="protein sequence ID" value="GMQ29582.1"/>
    <property type="molecule type" value="Genomic_DNA"/>
</dbReference>
<comment type="caution">
    <text evidence="1">The sequence shown here is derived from an EMBL/GenBank/DDBJ whole genome shotgun (WGS) entry which is preliminary data.</text>
</comment>
<protein>
    <recommendedName>
        <fullName evidence="3">DUF1572 domain-containing protein</fullName>
    </recommendedName>
</protein>
<dbReference type="InterPro" id="IPR034660">
    <property type="entry name" value="DinB/YfiT-like"/>
</dbReference>
<evidence type="ECO:0008006" key="3">
    <source>
        <dbReference type="Google" id="ProtNLM"/>
    </source>
</evidence>
<evidence type="ECO:0000313" key="1">
    <source>
        <dbReference type="EMBL" id="GMQ29582.1"/>
    </source>
</evidence>
<gene>
    <name evidence="1" type="ORF">Aconfl_22250</name>
</gene>
<sequence>MKRNEFISGRLKEVLIDGKWIANTNYKDQLENLDWSQATEKNGNLNSIASITYHVTYYLKGFVTLFESGHLDIRDKYSFDMQPITCESDWKSLLTDFIDNSNKIIEHIRQLNEDKLEDIFVEEKYGTYHRNLEGMIEHCYYHLGQITLLKKMILDKDKKDI</sequence>
<dbReference type="SUPFAM" id="SSF109854">
    <property type="entry name" value="DinB/YfiT-like putative metalloenzymes"/>
    <property type="match status" value="1"/>
</dbReference>
<dbReference type="Pfam" id="PF07609">
    <property type="entry name" value="DUF1572"/>
    <property type="match status" value="1"/>
</dbReference>
<organism evidence="1 2">
    <name type="scientific">Algoriphagus confluentis</name>
    <dbReference type="NCBI Taxonomy" id="1697556"/>
    <lineage>
        <taxon>Bacteria</taxon>
        <taxon>Pseudomonadati</taxon>
        <taxon>Bacteroidota</taxon>
        <taxon>Cytophagia</taxon>
        <taxon>Cytophagales</taxon>
        <taxon>Cyclobacteriaceae</taxon>
        <taxon>Algoriphagus</taxon>
    </lineage>
</organism>
<dbReference type="InterPro" id="IPR011466">
    <property type="entry name" value="DUF1572"/>
</dbReference>
<dbReference type="Proteomes" id="UP001338309">
    <property type="component" value="Unassembled WGS sequence"/>
</dbReference>
<accession>A0ABQ6PNS5</accession>
<keyword evidence="2" id="KW-1185">Reference proteome</keyword>
<dbReference type="RefSeq" id="WP_338224299.1">
    <property type="nucleotide sequence ID" value="NZ_BTPD01000006.1"/>
</dbReference>
<name>A0ABQ6PNS5_9BACT</name>
<dbReference type="Gene3D" id="1.20.120.450">
    <property type="entry name" value="dinb family like domain"/>
    <property type="match status" value="1"/>
</dbReference>
<reference evidence="1 2" key="1">
    <citation type="submission" date="2023-08" db="EMBL/GenBank/DDBJ databases">
        <title>Draft genome sequence of Algoriphagus confluentis.</title>
        <authorList>
            <person name="Takatani N."/>
            <person name="Hosokawa M."/>
            <person name="Sawabe T."/>
        </authorList>
    </citation>
    <scope>NUCLEOTIDE SEQUENCE [LARGE SCALE GENOMIC DNA]</scope>
    <source>
        <strain evidence="1 2">NBRC 111222</strain>
    </source>
</reference>